<organism evidence="1 2">
    <name type="scientific">Panagrolaimus sp. JU765</name>
    <dbReference type="NCBI Taxonomy" id="591449"/>
    <lineage>
        <taxon>Eukaryota</taxon>
        <taxon>Metazoa</taxon>
        <taxon>Ecdysozoa</taxon>
        <taxon>Nematoda</taxon>
        <taxon>Chromadorea</taxon>
        <taxon>Rhabditida</taxon>
        <taxon>Tylenchina</taxon>
        <taxon>Panagrolaimomorpha</taxon>
        <taxon>Panagrolaimoidea</taxon>
        <taxon>Panagrolaimidae</taxon>
        <taxon>Panagrolaimus</taxon>
    </lineage>
</organism>
<proteinExistence type="predicted"/>
<accession>A0AC34QN58</accession>
<name>A0AC34QN58_9BILA</name>
<dbReference type="Proteomes" id="UP000887576">
    <property type="component" value="Unplaced"/>
</dbReference>
<dbReference type="WBParaSite" id="JU765_v2.g17794.t1">
    <property type="protein sequence ID" value="JU765_v2.g17794.t1"/>
    <property type="gene ID" value="JU765_v2.g17794"/>
</dbReference>
<sequence length="589" mass="68199">MRKRRFEIAVAVLAIWVISLPLSEGDLIKPKPAKFAYSDLFELIAIKDDCKVFRWGLAHTHYATTATSSEMNGTLLSTQCSRELRSDKMKYVFPATGGTQLVRLNHNFKRESQSSFDDYYEFMFFKVEYSANFFSHMKKPYKYQLGKRTDYPVNPFQCFEDLNTIYCLRKTNDRSFQLYRYEMQMDERGALKMEREGSLGLRFPNNEIPSRILFDNSRTELIIFYKSYYGHESHLADIRSLILFDNSRTELIIFYKSYYGHESHLADIRSLYGLGRRGLLVQVPFKGEDVLAVTSFHGHRYFVVRESKGNETGLKMKIYHSIVGHRAVNPLKSLDVDYPELDNVYEVGAFIKPDYWIEDNYQTAVTKLSIDSCLALGDKLKTCQKEVLKFEGWMVLEYVVIGVLSFLFLTLVILLLLYLLCCVKTKRRRRKKRKKRRMRRHRKPDTPTTTQSKVPDDEVEVDPEAKKDDKESKKEADKDKKENTFVKKLKAFGGVDYSSSSSDEKEHSQAYFSARDTFDKDKKSRLSADKIPAANAKPGENNNAYENLGPNPNSTATTGAGPAEQEIHDKNEKQKPRSVYMKPAKKKKT</sequence>
<evidence type="ECO:0000313" key="2">
    <source>
        <dbReference type="WBParaSite" id="JU765_v2.g17794.t1"/>
    </source>
</evidence>
<protein>
    <submittedName>
        <fullName evidence="2">Uncharacterized protein</fullName>
    </submittedName>
</protein>
<evidence type="ECO:0000313" key="1">
    <source>
        <dbReference type="Proteomes" id="UP000887576"/>
    </source>
</evidence>
<reference evidence="2" key="1">
    <citation type="submission" date="2022-11" db="UniProtKB">
        <authorList>
            <consortium name="WormBaseParasite"/>
        </authorList>
    </citation>
    <scope>IDENTIFICATION</scope>
</reference>